<evidence type="ECO:0000259" key="1">
    <source>
        <dbReference type="Pfam" id="PF03017"/>
    </source>
</evidence>
<reference evidence="2" key="1">
    <citation type="journal article" date="2025" name="Foods">
        <title>Unveiling the Microbial Signatures of Arabica Coffee Cherries: Insights into Ripeness Specific Diversity, Functional Traits, and Implications for Quality and Safety.</title>
        <authorList>
            <consortium name="RefSeq"/>
            <person name="Tenea G.N."/>
            <person name="Cifuentes V."/>
            <person name="Reyes P."/>
            <person name="Cevallos-Vallejos M."/>
        </authorList>
    </citation>
    <scope>NUCLEOTIDE SEQUENCE [LARGE SCALE GENOMIC DNA]</scope>
</reference>
<dbReference type="GeneID" id="140021293"/>
<protein>
    <recommendedName>
        <fullName evidence="1">Transposase Tnp1/En/Spm-like domain-containing protein</fullName>
    </recommendedName>
</protein>
<accession>A0ABM4W8P2</accession>
<sequence>MKAKFAQQEEQIKDQARELANLKAYLEQQNGHNLLNQSRITSTSSNHISTSSSSLRPLKEGDWISLFSLDEPTKVVAIGRLQSLDPSTIVGGQPLGSNWCEVLVQVVVERDEHLIRPYVPLQTIADSIGAPIAWPTKLVKICED</sequence>
<feature type="domain" description="Transposase Tnp1/En/Spm-like" evidence="1">
    <location>
        <begin position="66"/>
        <end position="127"/>
    </location>
</feature>
<reference evidence="3" key="2">
    <citation type="submission" date="2025-08" db="UniProtKB">
        <authorList>
            <consortium name="RefSeq"/>
        </authorList>
    </citation>
    <scope>IDENTIFICATION</scope>
    <source>
        <tissue evidence="3">Leaves</tissue>
    </source>
</reference>
<dbReference type="InterPro" id="IPR004264">
    <property type="entry name" value="Transposase_23"/>
</dbReference>
<name>A0ABM4W8P2_COFAR</name>
<evidence type="ECO:0000313" key="3">
    <source>
        <dbReference type="RefSeq" id="XP_071928161.1"/>
    </source>
</evidence>
<dbReference type="RefSeq" id="XP_071928161.1">
    <property type="nucleotide sequence ID" value="XM_072072060.1"/>
</dbReference>
<organism evidence="2 3">
    <name type="scientific">Coffea arabica</name>
    <name type="common">Arabian coffee</name>
    <dbReference type="NCBI Taxonomy" id="13443"/>
    <lineage>
        <taxon>Eukaryota</taxon>
        <taxon>Viridiplantae</taxon>
        <taxon>Streptophyta</taxon>
        <taxon>Embryophyta</taxon>
        <taxon>Tracheophyta</taxon>
        <taxon>Spermatophyta</taxon>
        <taxon>Magnoliopsida</taxon>
        <taxon>eudicotyledons</taxon>
        <taxon>Gunneridae</taxon>
        <taxon>Pentapetalae</taxon>
        <taxon>asterids</taxon>
        <taxon>lamiids</taxon>
        <taxon>Gentianales</taxon>
        <taxon>Rubiaceae</taxon>
        <taxon>Ixoroideae</taxon>
        <taxon>Gardenieae complex</taxon>
        <taxon>Bertiereae - Coffeeae clade</taxon>
        <taxon>Coffeeae</taxon>
        <taxon>Coffea</taxon>
    </lineage>
</organism>
<evidence type="ECO:0000313" key="2">
    <source>
        <dbReference type="Proteomes" id="UP001652660"/>
    </source>
</evidence>
<proteinExistence type="predicted"/>
<keyword evidence="2" id="KW-1185">Reference proteome</keyword>
<gene>
    <name evidence="3" type="primary">LOC140021293</name>
</gene>
<dbReference type="Proteomes" id="UP001652660">
    <property type="component" value="Chromosome 1e"/>
</dbReference>
<dbReference type="Pfam" id="PF03017">
    <property type="entry name" value="Transposase_23"/>
    <property type="match status" value="1"/>
</dbReference>